<proteinExistence type="predicted"/>
<accession>A0A369JV35</accession>
<dbReference type="CDD" id="cd20557">
    <property type="entry name" value="CYCLIN_ScPCL1-like"/>
    <property type="match status" value="1"/>
</dbReference>
<comment type="caution">
    <text evidence="2">The sequence shown here is derived from an EMBL/GenBank/DDBJ whole genome shotgun (WGS) entry which is preliminary data.</text>
</comment>
<dbReference type="STRING" id="39966.A0A369JV35"/>
<dbReference type="GO" id="GO:0016538">
    <property type="term" value="F:cyclin-dependent protein serine/threonine kinase regulator activity"/>
    <property type="evidence" value="ECO:0007669"/>
    <property type="project" value="TreeGrafter"/>
</dbReference>
<dbReference type="Pfam" id="PF08613">
    <property type="entry name" value="Cyclin"/>
    <property type="match status" value="1"/>
</dbReference>
<dbReference type="GO" id="GO:0019901">
    <property type="term" value="F:protein kinase binding"/>
    <property type="evidence" value="ECO:0007669"/>
    <property type="project" value="InterPro"/>
</dbReference>
<dbReference type="GO" id="GO:0005634">
    <property type="term" value="C:nucleus"/>
    <property type="evidence" value="ECO:0007669"/>
    <property type="project" value="TreeGrafter"/>
</dbReference>
<dbReference type="InParanoid" id="A0A369JV35"/>
<dbReference type="Gene3D" id="1.10.472.10">
    <property type="entry name" value="Cyclin-like"/>
    <property type="match status" value="1"/>
</dbReference>
<evidence type="ECO:0000313" key="3">
    <source>
        <dbReference type="Proteomes" id="UP000076154"/>
    </source>
</evidence>
<evidence type="ECO:0000313" key="2">
    <source>
        <dbReference type="EMBL" id="RDB23214.1"/>
    </source>
</evidence>
<gene>
    <name evidence="2" type="ORF">Hypma_009627</name>
</gene>
<dbReference type="EMBL" id="LUEZ02000047">
    <property type="protein sequence ID" value="RDB23214.1"/>
    <property type="molecule type" value="Genomic_DNA"/>
</dbReference>
<dbReference type="AlphaFoldDB" id="A0A369JV35"/>
<evidence type="ECO:0000256" key="1">
    <source>
        <dbReference type="SAM" id="MobiDB-lite"/>
    </source>
</evidence>
<name>A0A369JV35_HYPMA</name>
<evidence type="ECO:0008006" key="4">
    <source>
        <dbReference type="Google" id="ProtNLM"/>
    </source>
</evidence>
<keyword evidence="3" id="KW-1185">Reference proteome</keyword>
<organism evidence="2 3">
    <name type="scientific">Hypsizygus marmoreus</name>
    <name type="common">White beech mushroom</name>
    <name type="synonym">Agaricus marmoreus</name>
    <dbReference type="NCBI Taxonomy" id="39966"/>
    <lineage>
        <taxon>Eukaryota</taxon>
        <taxon>Fungi</taxon>
        <taxon>Dikarya</taxon>
        <taxon>Basidiomycota</taxon>
        <taxon>Agaricomycotina</taxon>
        <taxon>Agaricomycetes</taxon>
        <taxon>Agaricomycetidae</taxon>
        <taxon>Agaricales</taxon>
        <taxon>Tricholomatineae</taxon>
        <taxon>Lyophyllaceae</taxon>
        <taxon>Hypsizygus</taxon>
    </lineage>
</organism>
<dbReference type="GO" id="GO:0000307">
    <property type="term" value="C:cyclin-dependent protein kinase holoenzyme complex"/>
    <property type="evidence" value="ECO:0007669"/>
    <property type="project" value="TreeGrafter"/>
</dbReference>
<reference evidence="2" key="1">
    <citation type="submission" date="2018-04" db="EMBL/GenBank/DDBJ databases">
        <title>Whole genome sequencing of Hypsizygus marmoreus.</title>
        <authorList>
            <person name="Choi I.-G."/>
            <person name="Min B."/>
            <person name="Kim J.-G."/>
            <person name="Kim S."/>
            <person name="Oh Y.-L."/>
            <person name="Kong W.-S."/>
            <person name="Park H."/>
            <person name="Jeong J."/>
            <person name="Song E.-S."/>
        </authorList>
    </citation>
    <scope>NUCLEOTIDE SEQUENCE [LARGE SCALE GENOMIC DNA]</scope>
    <source>
        <strain evidence="2">51987-8</strain>
    </source>
</reference>
<protein>
    <recommendedName>
        <fullName evidence="4">Cyclin N-terminal domain-containing protein</fullName>
    </recommendedName>
</protein>
<dbReference type="PANTHER" id="PTHR15615">
    <property type="match status" value="1"/>
</dbReference>
<dbReference type="InterPro" id="IPR013922">
    <property type="entry name" value="Cyclin_PHO80-like"/>
</dbReference>
<dbReference type="Proteomes" id="UP000076154">
    <property type="component" value="Unassembled WGS sequence"/>
</dbReference>
<dbReference type="PANTHER" id="PTHR15615:SF108">
    <property type="entry name" value="PROTEIN CNPPD1"/>
    <property type="match status" value="1"/>
</dbReference>
<dbReference type="OrthoDB" id="3057497at2759"/>
<feature type="region of interest" description="Disordered" evidence="1">
    <location>
        <begin position="112"/>
        <end position="173"/>
    </location>
</feature>
<sequence length="472" mass="52707">MPYQLYPLLRSRPNLDARMSYYNRPKFLVAPDASLLPPVVDSVFAKGTNDTYFHSRAPLQKLNNLVAPVTATISAKVAGTWATYPNHSTGRAAFDPLSAAESDHPVEVLVTSGSNQRVTEQPKALVVSTTSVKPYKATAENQRPPHPSVTRLPKRRRTPYPSNDEGDISRHSSTFLTRDPIHKRLRTSGAATSQAERDRVAIQEKIRHERTKLHPFAEWLSDHLHALLVVQDRARPMLLCPVQEIVISKLLDILVQYRPEASIVFLALWYLSRLFPQGLVSCYIFQEYSTEIIARVFLLGLTFATKWLDDLTRKNGTWMRFCSLEIKSINQIEKSALVVLDYNLHISNGEWEAWLLHLLGSTAYFKTAMLGQLTAFAALNEVISVAEKGHPKCVRQPPAHCFFNNLNFQLLQDLSPAHADDLPSAPTVIPDPAPWNPAADPIITPCRRVVGAVGIPSVGIIGRRYESIAMAG</sequence>